<gene>
    <name evidence="2" type="ORF">FRZ44_49850</name>
</gene>
<feature type="domain" description="Ribosomal RNA methyltransferase FtsJ" evidence="1">
    <location>
        <begin position="159"/>
        <end position="247"/>
    </location>
</feature>
<dbReference type="EMBL" id="CP042906">
    <property type="protein sequence ID" value="QEX19670.1"/>
    <property type="molecule type" value="Genomic_DNA"/>
</dbReference>
<evidence type="ECO:0000313" key="2">
    <source>
        <dbReference type="EMBL" id="QEX19670.1"/>
    </source>
</evidence>
<keyword evidence="3" id="KW-1185">Reference proteome</keyword>
<protein>
    <submittedName>
        <fullName evidence="2">Methyltransferase</fullName>
    </submittedName>
</protein>
<dbReference type="PANTHER" id="PTHR37524">
    <property type="entry name" value="RIBOSOMAL RNA LARGE SUBUNIT METHYLTRANSFERASE M"/>
    <property type="match status" value="1"/>
</dbReference>
<dbReference type="GO" id="GO:0008168">
    <property type="term" value="F:methyltransferase activity"/>
    <property type="evidence" value="ECO:0007669"/>
    <property type="project" value="UniProtKB-KW"/>
</dbReference>
<dbReference type="RefSeq" id="WP_191908288.1">
    <property type="nucleotide sequence ID" value="NZ_CP042906.1"/>
</dbReference>
<evidence type="ECO:0000313" key="3">
    <source>
        <dbReference type="Proteomes" id="UP000326202"/>
    </source>
</evidence>
<dbReference type="Pfam" id="PF01728">
    <property type="entry name" value="FtsJ"/>
    <property type="match status" value="1"/>
</dbReference>
<organism evidence="2 3">
    <name type="scientific">Hypericibacter terrae</name>
    <dbReference type="NCBI Taxonomy" id="2602015"/>
    <lineage>
        <taxon>Bacteria</taxon>
        <taxon>Pseudomonadati</taxon>
        <taxon>Pseudomonadota</taxon>
        <taxon>Alphaproteobacteria</taxon>
        <taxon>Rhodospirillales</taxon>
        <taxon>Dongiaceae</taxon>
        <taxon>Hypericibacter</taxon>
    </lineage>
</organism>
<dbReference type="KEGG" id="htq:FRZ44_49850"/>
<keyword evidence="2" id="KW-0489">Methyltransferase</keyword>
<dbReference type="AlphaFoldDB" id="A0A5J6MUC3"/>
<accession>A0A5J6MUC3</accession>
<dbReference type="PANTHER" id="PTHR37524:SF2">
    <property type="entry name" value="RIBOSOMAL RNA METHYLTRANSFERASE FTSJ DOMAIN-CONTAINING PROTEIN"/>
    <property type="match status" value="1"/>
</dbReference>
<dbReference type="SUPFAM" id="SSF53335">
    <property type="entry name" value="S-adenosyl-L-methionine-dependent methyltransferases"/>
    <property type="match status" value="1"/>
</dbReference>
<dbReference type="InterPro" id="IPR029063">
    <property type="entry name" value="SAM-dependent_MTases_sf"/>
</dbReference>
<dbReference type="GO" id="GO:0032259">
    <property type="term" value="P:methylation"/>
    <property type="evidence" value="ECO:0007669"/>
    <property type="project" value="UniProtKB-KW"/>
</dbReference>
<sequence>MSETAPVTAGIGASGLTGYLAPEGFVEDLVAELGPVAAVHDRLVLAEGPARPAAWAANIWRDPVRIPIGSIAEGAKALRAIQRNWALYDFQLHGRARLIQERLPHVSAKPLQFPQAVPAAPLGSWTLLDATTVLAAAHCSSPFPNGEVQFIEDKLAPPNRAYLKLWEAFTRLGRMPGPGQRCLDLGASPGGWSWVLQSLGATVLAVDKAPLAPDIAKLPHIEFLKASAFALEPAQVGPVDWLCSDVICYPERLLKLVERWLASGLARNLLCTLKFQGATDHETARRFAAIPGSQLFHLHHNKHELTWCRLAGSSG</sequence>
<dbReference type="InterPro" id="IPR002877">
    <property type="entry name" value="RNA_MeTrfase_FtsJ_dom"/>
</dbReference>
<dbReference type="Proteomes" id="UP000326202">
    <property type="component" value="Chromosome"/>
</dbReference>
<reference evidence="2 3" key="1">
    <citation type="submission" date="2019-08" db="EMBL/GenBank/DDBJ databases">
        <title>Hyperibacter terrae gen. nov., sp. nov. and Hyperibacter viscosus sp. nov., two new members in the family Rhodospirillaceae isolated from the rhizosphere of Hypericum perforatum.</title>
        <authorList>
            <person name="Noviana Z."/>
        </authorList>
    </citation>
    <scope>NUCLEOTIDE SEQUENCE [LARGE SCALE GENOMIC DNA]</scope>
    <source>
        <strain evidence="2 3">R5913</strain>
    </source>
</reference>
<proteinExistence type="predicted"/>
<dbReference type="CDD" id="cd02440">
    <property type="entry name" value="AdoMet_MTases"/>
    <property type="match status" value="1"/>
</dbReference>
<name>A0A5J6MUC3_9PROT</name>
<dbReference type="Gene3D" id="3.40.50.150">
    <property type="entry name" value="Vaccinia Virus protein VP39"/>
    <property type="match status" value="1"/>
</dbReference>
<keyword evidence="2" id="KW-0808">Transferase</keyword>
<evidence type="ECO:0000259" key="1">
    <source>
        <dbReference type="Pfam" id="PF01728"/>
    </source>
</evidence>